<comment type="subcellular location">
    <subcellularLocation>
        <location evidence="1">Cell membrane</location>
        <topology evidence="1">Single-pass membrane protein</topology>
    </subcellularLocation>
    <subcellularLocation>
        <location evidence="2">Endoplasmic reticulum membrane</location>
    </subcellularLocation>
</comment>
<evidence type="ECO:0000256" key="10">
    <source>
        <dbReference type="ARBA" id="ARBA00048109"/>
    </source>
</evidence>
<evidence type="ECO:0000256" key="5">
    <source>
        <dbReference type="ARBA" id="ARBA00022679"/>
    </source>
</evidence>
<proteinExistence type="inferred from homology"/>
<keyword evidence="7" id="KW-0012">Acyltransferase</keyword>
<dbReference type="UniPathway" id="UPA00282"/>
<evidence type="ECO:0000256" key="4">
    <source>
        <dbReference type="ARBA" id="ARBA00005189"/>
    </source>
</evidence>
<dbReference type="PANTHER" id="PTHR31650">
    <property type="entry name" value="O-ACYLTRANSFERASE (WSD1-LIKE) FAMILY PROTEIN"/>
    <property type="match status" value="1"/>
</dbReference>
<dbReference type="PANTHER" id="PTHR31650:SF34">
    <property type="entry name" value="O-ACYLTRANSFERASE WSD1-LIKE ISOFORM X1"/>
    <property type="match status" value="1"/>
</dbReference>
<protein>
    <submittedName>
        <fullName evidence="13">Uncharacterized protein</fullName>
    </submittedName>
</protein>
<sequence length="468" mass="52289">MEFEEGLEPVSPTAQNFNSSVLSVSIIAVLEFEIPINDQLPAMSLLKDVFLPINPRFSSIMVTGRKGEKQWKRVEVKLEEHVNIPIFPIGLSSPESYDEYLDDYISKIAMKQFPQNKPLWEIHIVKYPSSSAASTVIFKLHHALGDGYSLMGALLSSLQRANNPSLPLTFPSRQRSKSNSDRFSVYRGGSQLFSMIFNTVYDFGWSVLKSSLIKDDRTPIRSGDEGVEFRPLAISTITFPLDHIKIIKDKLGVTINDVVTSIIFYGTQLYMQEISDKSSKAHSTAIVLLNTRTIRGYKSVKEMVEPDSDAPWGNRFGLLHVPIPKFTDLKSSNPLEFVLKTHNTIKSKTNSSAVYFTGGLLTIMKKLRGPEAASRYIHRAVNYSSMSISNMIGPVEQMALANHPVKGLYFMTVGIPQSLNVTMVSYMGNMRVAVGSEKGFIDPHKFKSFVMNAFEMTLKAAHEIPTGK</sequence>
<dbReference type="InterPro" id="IPR045034">
    <property type="entry name" value="O-acyltransferase_WSD1-like"/>
</dbReference>
<dbReference type="Pfam" id="PF03007">
    <property type="entry name" value="WS_DGAT_cat"/>
    <property type="match status" value="1"/>
</dbReference>
<dbReference type="InterPro" id="IPR004255">
    <property type="entry name" value="O-acyltransferase_WSD1_N"/>
</dbReference>
<evidence type="ECO:0000259" key="12">
    <source>
        <dbReference type="Pfam" id="PF06974"/>
    </source>
</evidence>
<evidence type="ECO:0000256" key="7">
    <source>
        <dbReference type="ARBA" id="ARBA00023315"/>
    </source>
</evidence>
<evidence type="ECO:0000256" key="6">
    <source>
        <dbReference type="ARBA" id="ARBA00022824"/>
    </source>
</evidence>
<evidence type="ECO:0000259" key="11">
    <source>
        <dbReference type="Pfam" id="PF03007"/>
    </source>
</evidence>
<feature type="domain" description="O-acyltransferase WSD1-like N-terminal" evidence="11">
    <location>
        <begin position="67"/>
        <end position="259"/>
    </location>
</feature>
<keyword evidence="6" id="KW-0256">Endoplasmic reticulum</keyword>
<accession>A0A2N9FEC7</accession>
<evidence type="ECO:0000256" key="1">
    <source>
        <dbReference type="ARBA" id="ARBA00004162"/>
    </source>
</evidence>
<dbReference type="GO" id="GO:0047196">
    <property type="term" value="F:long-chain-alcohol O-fatty-acyltransferase activity"/>
    <property type="evidence" value="ECO:0007669"/>
    <property type="project" value="UniProtKB-EC"/>
</dbReference>
<dbReference type="AlphaFoldDB" id="A0A2N9FEC7"/>
<dbReference type="GO" id="GO:0019432">
    <property type="term" value="P:triglyceride biosynthetic process"/>
    <property type="evidence" value="ECO:0007669"/>
    <property type="project" value="UniProtKB-UniPathway"/>
</dbReference>
<comment type="pathway">
    <text evidence="4">Lipid metabolism.</text>
</comment>
<reference evidence="13" key="1">
    <citation type="submission" date="2018-02" db="EMBL/GenBank/DDBJ databases">
        <authorList>
            <person name="Cohen D.B."/>
            <person name="Kent A.D."/>
        </authorList>
    </citation>
    <scope>NUCLEOTIDE SEQUENCE</scope>
</reference>
<name>A0A2N9FEC7_FAGSY</name>
<feature type="domain" description="O-acyltransferase WSD1 C-terminal" evidence="12">
    <location>
        <begin position="312"/>
        <end position="456"/>
    </location>
</feature>
<dbReference type="GO" id="GO:0004144">
    <property type="term" value="F:diacylglycerol O-acyltransferase activity"/>
    <property type="evidence" value="ECO:0007669"/>
    <property type="project" value="UniProtKB-EC"/>
</dbReference>
<evidence type="ECO:0000256" key="3">
    <source>
        <dbReference type="ARBA" id="ARBA00004771"/>
    </source>
</evidence>
<comment type="catalytic activity">
    <reaction evidence="10">
        <text>an acyl-CoA + a 1,2-diacyl-sn-glycerol = a triacyl-sn-glycerol + CoA</text>
        <dbReference type="Rhea" id="RHEA:10868"/>
        <dbReference type="ChEBI" id="CHEBI:17815"/>
        <dbReference type="ChEBI" id="CHEBI:57287"/>
        <dbReference type="ChEBI" id="CHEBI:58342"/>
        <dbReference type="ChEBI" id="CHEBI:64615"/>
        <dbReference type="EC" id="2.3.1.20"/>
    </reaction>
</comment>
<comment type="catalytic activity">
    <reaction evidence="9">
        <text>a long chain fatty alcohol + a fatty acyl-CoA = a long-chain alcohol wax ester + CoA</text>
        <dbReference type="Rhea" id="RHEA:38443"/>
        <dbReference type="ChEBI" id="CHEBI:17135"/>
        <dbReference type="ChEBI" id="CHEBI:57287"/>
        <dbReference type="ChEBI" id="CHEBI:77636"/>
        <dbReference type="ChEBI" id="CHEBI:235323"/>
        <dbReference type="EC" id="2.3.1.75"/>
    </reaction>
</comment>
<dbReference type="GO" id="GO:0005789">
    <property type="term" value="C:endoplasmic reticulum membrane"/>
    <property type="evidence" value="ECO:0007669"/>
    <property type="project" value="UniProtKB-SubCell"/>
</dbReference>
<organism evidence="13">
    <name type="scientific">Fagus sylvatica</name>
    <name type="common">Beechnut</name>
    <dbReference type="NCBI Taxonomy" id="28930"/>
    <lineage>
        <taxon>Eukaryota</taxon>
        <taxon>Viridiplantae</taxon>
        <taxon>Streptophyta</taxon>
        <taxon>Embryophyta</taxon>
        <taxon>Tracheophyta</taxon>
        <taxon>Spermatophyta</taxon>
        <taxon>Magnoliopsida</taxon>
        <taxon>eudicotyledons</taxon>
        <taxon>Gunneridae</taxon>
        <taxon>Pentapetalae</taxon>
        <taxon>rosids</taxon>
        <taxon>fabids</taxon>
        <taxon>Fagales</taxon>
        <taxon>Fagaceae</taxon>
        <taxon>Fagus</taxon>
    </lineage>
</organism>
<evidence type="ECO:0000256" key="9">
    <source>
        <dbReference type="ARBA" id="ARBA00047604"/>
    </source>
</evidence>
<dbReference type="InterPro" id="IPR009721">
    <property type="entry name" value="O-acyltransferase_WSD1_C"/>
</dbReference>
<dbReference type="EMBL" id="OIVN01000760">
    <property type="protein sequence ID" value="SPC85134.1"/>
    <property type="molecule type" value="Genomic_DNA"/>
</dbReference>
<gene>
    <name evidence="13" type="ORF">FSB_LOCUS13016</name>
</gene>
<keyword evidence="5" id="KW-0808">Transferase</keyword>
<dbReference type="Pfam" id="PF06974">
    <property type="entry name" value="WS_DGAT_C"/>
    <property type="match status" value="1"/>
</dbReference>
<comment type="similarity">
    <text evidence="8">In the N-terminal section; belongs to the long-chain O-acyltransferase family.</text>
</comment>
<comment type="pathway">
    <text evidence="3">Glycerolipid metabolism; triacylglycerol biosynthesis.</text>
</comment>
<dbReference type="GO" id="GO:0005886">
    <property type="term" value="C:plasma membrane"/>
    <property type="evidence" value="ECO:0007669"/>
    <property type="project" value="UniProtKB-SubCell"/>
</dbReference>
<evidence type="ECO:0000256" key="2">
    <source>
        <dbReference type="ARBA" id="ARBA00004586"/>
    </source>
</evidence>
<evidence type="ECO:0000313" key="13">
    <source>
        <dbReference type="EMBL" id="SPC85134.1"/>
    </source>
</evidence>
<evidence type="ECO:0000256" key="8">
    <source>
        <dbReference type="ARBA" id="ARBA00024360"/>
    </source>
</evidence>